<sequence>MGSIRLAICCVLSTISTEGDFARVIHVPSISPSKTLRIAMPIVSAWPFISGDRIKLWAANGVPLRVPLNPQVPVEDHEITRPRTSNFFYNSDIRKITIYNIKLLRRLLRLGLIKPLNIGNKL</sequence>
<keyword evidence="2" id="KW-1185">Reference proteome</keyword>
<evidence type="ECO:0000313" key="2">
    <source>
        <dbReference type="Proteomes" id="UP000289738"/>
    </source>
</evidence>
<name>A0A445B5C8_ARAHY</name>
<accession>A0A445B5C8</accession>
<dbReference type="AlphaFoldDB" id="A0A445B5C8"/>
<organism evidence="1 2">
    <name type="scientific">Arachis hypogaea</name>
    <name type="common">Peanut</name>
    <dbReference type="NCBI Taxonomy" id="3818"/>
    <lineage>
        <taxon>Eukaryota</taxon>
        <taxon>Viridiplantae</taxon>
        <taxon>Streptophyta</taxon>
        <taxon>Embryophyta</taxon>
        <taxon>Tracheophyta</taxon>
        <taxon>Spermatophyta</taxon>
        <taxon>Magnoliopsida</taxon>
        <taxon>eudicotyledons</taxon>
        <taxon>Gunneridae</taxon>
        <taxon>Pentapetalae</taxon>
        <taxon>rosids</taxon>
        <taxon>fabids</taxon>
        <taxon>Fabales</taxon>
        <taxon>Fabaceae</taxon>
        <taxon>Papilionoideae</taxon>
        <taxon>50 kb inversion clade</taxon>
        <taxon>dalbergioids sensu lato</taxon>
        <taxon>Dalbergieae</taxon>
        <taxon>Pterocarpus clade</taxon>
        <taxon>Arachis</taxon>
    </lineage>
</organism>
<dbReference type="EMBL" id="SDMP01000010">
    <property type="protein sequence ID" value="RYR33851.1"/>
    <property type="molecule type" value="Genomic_DNA"/>
</dbReference>
<gene>
    <name evidence="1" type="ORF">Ahy_A10g048501</name>
</gene>
<reference evidence="1 2" key="1">
    <citation type="submission" date="2019-01" db="EMBL/GenBank/DDBJ databases">
        <title>Sequencing of cultivated peanut Arachis hypogaea provides insights into genome evolution and oil improvement.</title>
        <authorList>
            <person name="Chen X."/>
        </authorList>
    </citation>
    <scope>NUCLEOTIDE SEQUENCE [LARGE SCALE GENOMIC DNA]</scope>
    <source>
        <strain evidence="2">cv. Fuhuasheng</strain>
        <tissue evidence="1">Leaves</tissue>
    </source>
</reference>
<proteinExistence type="predicted"/>
<protein>
    <submittedName>
        <fullName evidence="1">Uncharacterized protein</fullName>
    </submittedName>
</protein>
<dbReference type="Proteomes" id="UP000289738">
    <property type="component" value="Chromosome A10"/>
</dbReference>
<comment type="caution">
    <text evidence="1">The sequence shown here is derived from an EMBL/GenBank/DDBJ whole genome shotgun (WGS) entry which is preliminary data.</text>
</comment>
<evidence type="ECO:0000313" key="1">
    <source>
        <dbReference type="EMBL" id="RYR33851.1"/>
    </source>
</evidence>